<dbReference type="EMBL" id="CP026923">
    <property type="protein sequence ID" value="AVG24184.1"/>
    <property type="molecule type" value="Genomic_DNA"/>
</dbReference>
<comment type="similarity">
    <text evidence="1 3">Belongs to the PemK/MazF family.</text>
</comment>
<evidence type="ECO:0000256" key="1">
    <source>
        <dbReference type="ARBA" id="ARBA00007521"/>
    </source>
</evidence>
<dbReference type="EC" id="3.1.-.-" evidence="3"/>
<reference evidence="4 5" key="1">
    <citation type="submission" date="2018-02" db="EMBL/GenBank/DDBJ databases">
        <title>Complete genome of the streamlined marine actinobacterium Pontimonas salivibrio CL-TW6 adapted to coastal planktonic lifestype.</title>
        <authorList>
            <person name="Cho B.C."/>
            <person name="Hardies S.C."/>
            <person name="Jang G.I."/>
            <person name="Hwang C.Y."/>
        </authorList>
    </citation>
    <scope>NUCLEOTIDE SEQUENCE [LARGE SCALE GENOMIC DNA]</scope>
    <source>
        <strain evidence="4 5">CL-TW6</strain>
    </source>
</reference>
<proteinExistence type="inferred from homology"/>
<gene>
    <name evidence="4" type="ORF">C3B54_111234</name>
</gene>
<keyword evidence="5" id="KW-1185">Reference proteome</keyword>
<dbReference type="GO" id="GO:0016075">
    <property type="term" value="P:rRNA catabolic process"/>
    <property type="evidence" value="ECO:0007669"/>
    <property type="project" value="TreeGrafter"/>
</dbReference>
<keyword evidence="3" id="KW-0378">Hydrolase</keyword>
<dbReference type="AlphaFoldDB" id="A0A2L2BR84"/>
<protein>
    <recommendedName>
        <fullName evidence="3">mRNA interferase</fullName>
        <ecNumber evidence="3">3.1.-.-</ecNumber>
    </recommendedName>
</protein>
<organism evidence="4 5">
    <name type="scientific">Pontimonas salivibrio</name>
    <dbReference type="NCBI Taxonomy" id="1159327"/>
    <lineage>
        <taxon>Bacteria</taxon>
        <taxon>Bacillati</taxon>
        <taxon>Actinomycetota</taxon>
        <taxon>Actinomycetes</taxon>
        <taxon>Micrococcales</taxon>
        <taxon>Microbacteriaceae</taxon>
        <taxon>Pontimonas</taxon>
    </lineage>
</organism>
<dbReference type="GO" id="GO:0004521">
    <property type="term" value="F:RNA endonuclease activity"/>
    <property type="evidence" value="ECO:0007669"/>
    <property type="project" value="TreeGrafter"/>
</dbReference>
<dbReference type="SUPFAM" id="SSF50118">
    <property type="entry name" value="Cell growth inhibitor/plasmid maintenance toxic component"/>
    <property type="match status" value="1"/>
</dbReference>
<evidence type="ECO:0000313" key="5">
    <source>
        <dbReference type="Proteomes" id="UP000243077"/>
    </source>
</evidence>
<evidence type="ECO:0000256" key="2">
    <source>
        <dbReference type="ARBA" id="ARBA00022649"/>
    </source>
</evidence>
<keyword evidence="2" id="KW-1277">Toxin-antitoxin system</keyword>
<dbReference type="GO" id="GO:0003677">
    <property type="term" value="F:DNA binding"/>
    <property type="evidence" value="ECO:0007669"/>
    <property type="project" value="InterPro"/>
</dbReference>
<dbReference type="PIRSF" id="PIRSF033490">
    <property type="entry name" value="MazF"/>
    <property type="match status" value="1"/>
</dbReference>
<name>A0A2L2BR84_9MICO</name>
<comment type="function">
    <text evidence="3">Toxic component of a type II toxin-antitoxin (TA) system.</text>
</comment>
<dbReference type="RefSeq" id="WP_158665566.1">
    <property type="nucleotide sequence ID" value="NZ_CP026923.1"/>
</dbReference>
<sequence>MVGPQRGHIAWVDLGEPTGSEASTRRPCVVISNNSANRVAPSLGRGVINVIPLTTNLQRAVHSHLVLTATQSGLPRDSAVQVEQIRAVDISRLQPTSNRVPTGLLEHIEWEVRVHLDLL</sequence>
<dbReference type="PANTHER" id="PTHR33988">
    <property type="entry name" value="ENDORIBONUCLEASE MAZF-RELATED"/>
    <property type="match status" value="1"/>
</dbReference>
<dbReference type="GO" id="GO:0006402">
    <property type="term" value="P:mRNA catabolic process"/>
    <property type="evidence" value="ECO:0007669"/>
    <property type="project" value="TreeGrafter"/>
</dbReference>
<evidence type="ECO:0000313" key="4">
    <source>
        <dbReference type="EMBL" id="AVG24184.1"/>
    </source>
</evidence>
<dbReference type="InterPro" id="IPR011067">
    <property type="entry name" value="Plasmid_toxin/cell-grow_inhib"/>
</dbReference>
<dbReference type="OrthoDB" id="9808744at2"/>
<evidence type="ECO:0000256" key="3">
    <source>
        <dbReference type="PIRNR" id="PIRNR033490"/>
    </source>
</evidence>
<keyword evidence="3" id="KW-0540">Nuclease</keyword>
<dbReference type="Proteomes" id="UP000243077">
    <property type="component" value="Chromosome"/>
</dbReference>
<dbReference type="Gene3D" id="2.30.30.110">
    <property type="match status" value="1"/>
</dbReference>
<dbReference type="GO" id="GO:0016787">
    <property type="term" value="F:hydrolase activity"/>
    <property type="evidence" value="ECO:0007669"/>
    <property type="project" value="UniProtKB-KW"/>
</dbReference>
<dbReference type="InterPro" id="IPR003477">
    <property type="entry name" value="PemK-like"/>
</dbReference>
<accession>A0A2L2BR84</accession>
<dbReference type="Pfam" id="PF02452">
    <property type="entry name" value="PemK_toxin"/>
    <property type="match status" value="1"/>
</dbReference>
<dbReference type="KEGG" id="psai:C3B54_111234"/>
<keyword evidence="3" id="KW-0255">Endonuclease</keyword>